<evidence type="ECO:0000259" key="2">
    <source>
        <dbReference type="Pfam" id="PF16066"/>
    </source>
</evidence>
<comment type="caution">
    <text evidence="3">The sequence shown here is derived from an EMBL/GenBank/DDBJ whole genome shotgun (WGS) entry which is preliminary data.</text>
</comment>
<keyword evidence="4" id="KW-1185">Reference proteome</keyword>
<dbReference type="Pfam" id="PF16066">
    <property type="entry name" value="DUF4808"/>
    <property type="match status" value="1"/>
</dbReference>
<dbReference type="AlphaFoldDB" id="A0AAV2QPT0"/>
<name>A0AAV2QPT0_MEGNR</name>
<organism evidence="3 4">
    <name type="scientific">Meganyctiphanes norvegica</name>
    <name type="common">Northern krill</name>
    <name type="synonym">Thysanopoda norvegica</name>
    <dbReference type="NCBI Taxonomy" id="48144"/>
    <lineage>
        <taxon>Eukaryota</taxon>
        <taxon>Metazoa</taxon>
        <taxon>Ecdysozoa</taxon>
        <taxon>Arthropoda</taxon>
        <taxon>Crustacea</taxon>
        <taxon>Multicrustacea</taxon>
        <taxon>Malacostraca</taxon>
        <taxon>Eumalacostraca</taxon>
        <taxon>Eucarida</taxon>
        <taxon>Euphausiacea</taxon>
        <taxon>Euphausiidae</taxon>
        <taxon>Meganyctiphanes</taxon>
    </lineage>
</organism>
<feature type="non-terminal residue" evidence="3">
    <location>
        <position position="156"/>
    </location>
</feature>
<reference evidence="3 4" key="1">
    <citation type="submission" date="2024-05" db="EMBL/GenBank/DDBJ databases">
        <authorList>
            <person name="Wallberg A."/>
        </authorList>
    </citation>
    <scope>NUCLEOTIDE SEQUENCE [LARGE SCALE GENOMIC DNA]</scope>
</reference>
<accession>A0AAV2QPT0</accession>
<feature type="non-terminal residue" evidence="3">
    <location>
        <position position="1"/>
    </location>
</feature>
<sequence>ENISGSLVITPTVLVIPSSSAGDAPERRTSRAGRVWVKAEEVGIVLLVLAVWMFAIVLFINRWGKIRMLEPYQEPYKEPPPILAHRASCPMADSLGLPISKCQHGVVIEGKSPSSLGNRPKTLQRQMALYDCYYNNCKNRPPLLSSLSMPQNSFNK</sequence>
<evidence type="ECO:0000256" key="1">
    <source>
        <dbReference type="SAM" id="Phobius"/>
    </source>
</evidence>
<protein>
    <recommendedName>
        <fullName evidence="2">Fibronectin type III domain-containing protein</fullName>
    </recommendedName>
</protein>
<gene>
    <name evidence="3" type="ORF">MNOR_LOCUS13864</name>
</gene>
<evidence type="ECO:0000313" key="4">
    <source>
        <dbReference type="Proteomes" id="UP001497623"/>
    </source>
</evidence>
<dbReference type="PANTHER" id="PTHR21104">
    <property type="entry name" value="FIBRONECTIN TYPE III DOMAIN-CONTAINING PROTEIN"/>
    <property type="match status" value="1"/>
</dbReference>
<dbReference type="Proteomes" id="UP001497623">
    <property type="component" value="Unassembled WGS sequence"/>
</dbReference>
<keyword evidence="1" id="KW-0812">Transmembrane</keyword>
<keyword evidence="1" id="KW-0472">Membrane</keyword>
<dbReference type="InterPro" id="IPR032073">
    <property type="entry name" value="FNDC5_C"/>
</dbReference>
<proteinExistence type="predicted"/>
<dbReference type="PANTHER" id="PTHR21104:SF2">
    <property type="entry name" value="FIBRONECTIN TYPE-III DOMAIN-CONTAINING PROTEIN"/>
    <property type="match status" value="1"/>
</dbReference>
<keyword evidence="1" id="KW-1133">Transmembrane helix</keyword>
<dbReference type="EMBL" id="CAXKWB010008104">
    <property type="protein sequence ID" value="CAL4089648.1"/>
    <property type="molecule type" value="Genomic_DNA"/>
</dbReference>
<feature type="domain" description="Fibronectin type III" evidence="2">
    <location>
        <begin position="37"/>
        <end position="96"/>
    </location>
</feature>
<feature type="transmembrane region" description="Helical" evidence="1">
    <location>
        <begin position="42"/>
        <end position="60"/>
    </location>
</feature>
<evidence type="ECO:0000313" key="3">
    <source>
        <dbReference type="EMBL" id="CAL4089648.1"/>
    </source>
</evidence>